<evidence type="ECO:0000313" key="2">
    <source>
        <dbReference type="EMBL" id="PPJ31852.1"/>
    </source>
</evidence>
<dbReference type="Proteomes" id="UP000239874">
    <property type="component" value="Unassembled WGS sequence"/>
</dbReference>
<evidence type="ECO:0000256" key="1">
    <source>
        <dbReference type="SAM" id="Phobius"/>
    </source>
</evidence>
<keyword evidence="1" id="KW-0472">Membrane</keyword>
<dbReference type="AlphaFoldDB" id="A0A2S6ACM6"/>
<gene>
    <name evidence="2" type="ORF">C5E45_32700</name>
</gene>
<accession>A0A2S6ACM6</accession>
<feature type="transmembrane region" description="Helical" evidence="1">
    <location>
        <begin position="53"/>
        <end position="74"/>
    </location>
</feature>
<feature type="transmembrane region" description="Helical" evidence="1">
    <location>
        <begin position="6"/>
        <end position="27"/>
    </location>
</feature>
<keyword evidence="1" id="KW-0812">Transmembrane</keyword>
<protein>
    <recommendedName>
        <fullName evidence="4">DUF4239 domain-containing protein</fullName>
    </recommendedName>
</protein>
<dbReference type="EMBL" id="PSZC01000039">
    <property type="protein sequence ID" value="PPJ31852.1"/>
    <property type="molecule type" value="Genomic_DNA"/>
</dbReference>
<proteinExistence type="predicted"/>
<evidence type="ECO:0000313" key="3">
    <source>
        <dbReference type="Proteomes" id="UP000239874"/>
    </source>
</evidence>
<reference evidence="2 3" key="1">
    <citation type="submission" date="2018-02" db="EMBL/GenBank/DDBJ databases">
        <title>8 Nocardia nova and 1 Nocardia cyriacigeorgica strain used for evolution to TMP-SMX.</title>
        <authorList>
            <person name="Mehta H."/>
            <person name="Weng J."/>
            <person name="Shamoo Y."/>
        </authorList>
    </citation>
    <scope>NUCLEOTIDE SEQUENCE [LARGE SCALE GENOMIC DNA]</scope>
    <source>
        <strain evidence="2 3">MDA3139</strain>
    </source>
</reference>
<comment type="caution">
    <text evidence="2">The sequence shown here is derived from an EMBL/GenBank/DDBJ whole genome shotgun (WGS) entry which is preliminary data.</text>
</comment>
<keyword evidence="1" id="KW-1133">Transmembrane helix</keyword>
<name>A0A2S6ACM6_9NOCA</name>
<sequence length="148" mass="16545">MVTNSLPEALIISAVSFIAGVVVGQFVRFRREPSGGRNVLVPELDRRPFSGRWFRLIVVGLFLISTGLIVQFTVDQRACNAEYQRTITLRADAAAASDKALYDIVNGLLTIPQGSPDGRERVQELLRQYQTTYNEKLNSRASNPYPRC</sequence>
<evidence type="ECO:0008006" key="4">
    <source>
        <dbReference type="Google" id="ProtNLM"/>
    </source>
</evidence>
<organism evidence="2 3">
    <name type="scientific">Nocardia nova</name>
    <dbReference type="NCBI Taxonomy" id="37330"/>
    <lineage>
        <taxon>Bacteria</taxon>
        <taxon>Bacillati</taxon>
        <taxon>Actinomycetota</taxon>
        <taxon>Actinomycetes</taxon>
        <taxon>Mycobacteriales</taxon>
        <taxon>Nocardiaceae</taxon>
        <taxon>Nocardia</taxon>
    </lineage>
</organism>